<sequence length="181" mass="18126">MRATLFATILAGSAPLLAVAETQTAAAAATNVATEKCAAQNILDDCKQRMTDQLNSCAPNDWRCMCDQQINVVVCYNNCPGSAEGIPERQKQQVWCDAAKALPSSSTTAASSTSSATKTASSTSSATDTAKKASASSSSSSSSSSTTTTSTSTGAAALPTAAFGAVEGGLMLAVVLGVLGL</sequence>
<feature type="region of interest" description="Disordered" evidence="1">
    <location>
        <begin position="106"/>
        <end position="152"/>
    </location>
</feature>
<proteinExistence type="predicted"/>
<dbReference type="EMBL" id="ML736307">
    <property type="protein sequence ID" value="KAE8373652.1"/>
    <property type="molecule type" value="Genomic_DNA"/>
</dbReference>
<dbReference type="AlphaFoldDB" id="A0A5N7AUX4"/>
<keyword evidence="2" id="KW-0732">Signal</keyword>
<protein>
    <recommendedName>
        <fullName evidence="5">GPI anchored serine-threonine rich protein</fullName>
    </recommendedName>
</protein>
<evidence type="ECO:0000313" key="3">
    <source>
        <dbReference type="EMBL" id="KAE8373652.1"/>
    </source>
</evidence>
<accession>A0A5N7AUX4</accession>
<dbReference type="Proteomes" id="UP000326198">
    <property type="component" value="Unassembled WGS sequence"/>
</dbReference>
<evidence type="ECO:0000313" key="4">
    <source>
        <dbReference type="Proteomes" id="UP000326198"/>
    </source>
</evidence>
<organism evidence="3 4">
    <name type="scientific">Aspergillus bertholletiae</name>
    <dbReference type="NCBI Taxonomy" id="1226010"/>
    <lineage>
        <taxon>Eukaryota</taxon>
        <taxon>Fungi</taxon>
        <taxon>Dikarya</taxon>
        <taxon>Ascomycota</taxon>
        <taxon>Pezizomycotina</taxon>
        <taxon>Eurotiomycetes</taxon>
        <taxon>Eurotiomycetidae</taxon>
        <taxon>Eurotiales</taxon>
        <taxon>Aspergillaceae</taxon>
        <taxon>Aspergillus</taxon>
        <taxon>Aspergillus subgen. Circumdati</taxon>
    </lineage>
</organism>
<feature type="chain" id="PRO_5024893250" description="GPI anchored serine-threonine rich protein" evidence="2">
    <location>
        <begin position="21"/>
        <end position="181"/>
    </location>
</feature>
<name>A0A5N7AUX4_9EURO</name>
<evidence type="ECO:0008006" key="5">
    <source>
        <dbReference type="Google" id="ProtNLM"/>
    </source>
</evidence>
<keyword evidence="4" id="KW-1185">Reference proteome</keyword>
<reference evidence="3 4" key="1">
    <citation type="submission" date="2019-04" db="EMBL/GenBank/DDBJ databases">
        <title>Friends and foes A comparative genomics studyof 23 Aspergillus species from section Flavi.</title>
        <authorList>
            <consortium name="DOE Joint Genome Institute"/>
            <person name="Kjaerbolling I."/>
            <person name="Vesth T."/>
            <person name="Frisvad J.C."/>
            <person name="Nybo J.L."/>
            <person name="Theobald S."/>
            <person name="Kildgaard S."/>
            <person name="Isbrandt T."/>
            <person name="Kuo A."/>
            <person name="Sato A."/>
            <person name="Lyhne E.K."/>
            <person name="Kogle M.E."/>
            <person name="Wiebenga A."/>
            <person name="Kun R.S."/>
            <person name="Lubbers R.J."/>
            <person name="Makela M.R."/>
            <person name="Barry K."/>
            <person name="Chovatia M."/>
            <person name="Clum A."/>
            <person name="Daum C."/>
            <person name="Haridas S."/>
            <person name="He G."/>
            <person name="LaButti K."/>
            <person name="Lipzen A."/>
            <person name="Mondo S."/>
            <person name="Riley R."/>
            <person name="Salamov A."/>
            <person name="Simmons B.A."/>
            <person name="Magnuson J.K."/>
            <person name="Henrissat B."/>
            <person name="Mortensen U.H."/>
            <person name="Larsen T.O."/>
            <person name="Devries R.P."/>
            <person name="Grigoriev I.V."/>
            <person name="Machida M."/>
            <person name="Baker S.E."/>
            <person name="Andersen M.R."/>
        </authorList>
    </citation>
    <scope>NUCLEOTIDE SEQUENCE [LARGE SCALE GENOMIC DNA]</scope>
    <source>
        <strain evidence="3 4">IBT 29228</strain>
    </source>
</reference>
<gene>
    <name evidence="3" type="ORF">BDV26DRAFT_296710</name>
</gene>
<evidence type="ECO:0000256" key="2">
    <source>
        <dbReference type="SAM" id="SignalP"/>
    </source>
</evidence>
<dbReference type="OrthoDB" id="2507140at2759"/>
<feature type="signal peptide" evidence="2">
    <location>
        <begin position="1"/>
        <end position="20"/>
    </location>
</feature>
<evidence type="ECO:0000256" key="1">
    <source>
        <dbReference type="SAM" id="MobiDB-lite"/>
    </source>
</evidence>